<dbReference type="RefSeq" id="WP_270680202.1">
    <property type="nucleotide sequence ID" value="NZ_JAQFWP010000058.1"/>
</dbReference>
<dbReference type="Gene3D" id="1.10.260.40">
    <property type="entry name" value="lambda repressor-like DNA-binding domains"/>
    <property type="match status" value="1"/>
</dbReference>
<evidence type="ECO:0000256" key="1">
    <source>
        <dbReference type="SAM" id="MobiDB-lite"/>
    </source>
</evidence>
<organism evidence="3 4">
    <name type="scientific">Nocardiopsis suaedae</name>
    <dbReference type="NCBI Taxonomy" id="3018444"/>
    <lineage>
        <taxon>Bacteria</taxon>
        <taxon>Bacillati</taxon>
        <taxon>Actinomycetota</taxon>
        <taxon>Actinomycetes</taxon>
        <taxon>Streptosporangiales</taxon>
        <taxon>Nocardiopsidaceae</taxon>
        <taxon>Nocardiopsis</taxon>
    </lineage>
</organism>
<dbReference type="InterPro" id="IPR010982">
    <property type="entry name" value="Lambda_DNA-bd_dom_sf"/>
</dbReference>
<accession>A0ABT4TTJ2</accession>
<dbReference type="Pfam" id="PF13560">
    <property type="entry name" value="HTH_31"/>
    <property type="match status" value="1"/>
</dbReference>
<feature type="compositionally biased region" description="Basic and acidic residues" evidence="1">
    <location>
        <begin position="43"/>
        <end position="55"/>
    </location>
</feature>
<sequence length="268" mass="30202">MGERVHEQWVRWGRELGRLRTLAGKSQGDVGSDVQRSRQQVGKLEKATRTPSRDDAQKLDTALATGGVLERLWLEAARAGGFPDEWRDFIGLERKAVEIHEYQMVLVPGLLQTFDYARMLLRRARVRRTNEQLDMLARNRTERLGALDNGPELWFVLDEIALTRTLGTPAVMRDQLDHLIRLIDAEAVKISLMPTDAPHHPGLNGAFRTMMLSNGEHVAHTDHLFGETPVSSPERVAACMSLFSNLLAEAQSPGRSAEHIRNIRKGFE</sequence>
<feature type="region of interest" description="Disordered" evidence="1">
    <location>
        <begin position="25"/>
        <end position="55"/>
    </location>
</feature>
<evidence type="ECO:0000259" key="2">
    <source>
        <dbReference type="SMART" id="SM00530"/>
    </source>
</evidence>
<keyword evidence="4" id="KW-1185">Reference proteome</keyword>
<evidence type="ECO:0000313" key="3">
    <source>
        <dbReference type="EMBL" id="MDA2807574.1"/>
    </source>
</evidence>
<protein>
    <submittedName>
        <fullName evidence="3">Helix-turn-helix transcriptional regulator</fullName>
    </submittedName>
</protein>
<dbReference type="SUPFAM" id="SSF47413">
    <property type="entry name" value="lambda repressor-like DNA-binding domains"/>
    <property type="match status" value="1"/>
</dbReference>
<dbReference type="EMBL" id="JAQFWP010000058">
    <property type="protein sequence ID" value="MDA2807574.1"/>
    <property type="molecule type" value="Genomic_DNA"/>
</dbReference>
<dbReference type="CDD" id="cd00093">
    <property type="entry name" value="HTH_XRE"/>
    <property type="match status" value="1"/>
</dbReference>
<name>A0ABT4TTJ2_9ACTN</name>
<proteinExistence type="predicted"/>
<reference evidence="3" key="1">
    <citation type="submission" date="2023-01" db="EMBL/GenBank/DDBJ databases">
        <title>Draft genome sequence of Nocardiopsis sp. LSu2-4 isolated from halophytes.</title>
        <authorList>
            <person name="Duangmal K."/>
            <person name="Chantavorakit T."/>
        </authorList>
    </citation>
    <scope>NUCLEOTIDE SEQUENCE</scope>
    <source>
        <strain evidence="3">LSu2-4</strain>
    </source>
</reference>
<dbReference type="Pfam" id="PF19054">
    <property type="entry name" value="DUF5753"/>
    <property type="match status" value="1"/>
</dbReference>
<dbReference type="SMART" id="SM00530">
    <property type="entry name" value="HTH_XRE"/>
    <property type="match status" value="1"/>
</dbReference>
<dbReference type="InterPro" id="IPR001387">
    <property type="entry name" value="Cro/C1-type_HTH"/>
</dbReference>
<dbReference type="Proteomes" id="UP001165685">
    <property type="component" value="Unassembled WGS sequence"/>
</dbReference>
<dbReference type="InterPro" id="IPR043917">
    <property type="entry name" value="DUF5753"/>
</dbReference>
<evidence type="ECO:0000313" key="4">
    <source>
        <dbReference type="Proteomes" id="UP001165685"/>
    </source>
</evidence>
<gene>
    <name evidence="3" type="ORF">O4U47_23900</name>
</gene>
<feature type="domain" description="HTH cro/C1-type" evidence="2">
    <location>
        <begin position="15"/>
        <end position="69"/>
    </location>
</feature>
<comment type="caution">
    <text evidence="3">The sequence shown here is derived from an EMBL/GenBank/DDBJ whole genome shotgun (WGS) entry which is preliminary data.</text>
</comment>